<evidence type="ECO:0000259" key="3">
    <source>
        <dbReference type="PROSITE" id="PS50966"/>
    </source>
</evidence>
<organism evidence="4 5">
    <name type="scientific">Branchiostoma lanceolatum</name>
    <name type="common">Common lancelet</name>
    <name type="synonym">Amphioxus lanceolatum</name>
    <dbReference type="NCBI Taxonomy" id="7740"/>
    <lineage>
        <taxon>Eukaryota</taxon>
        <taxon>Metazoa</taxon>
        <taxon>Chordata</taxon>
        <taxon>Cephalochordata</taxon>
        <taxon>Leptocardii</taxon>
        <taxon>Amphioxiformes</taxon>
        <taxon>Branchiostomatidae</taxon>
        <taxon>Branchiostoma</taxon>
    </lineage>
</organism>
<dbReference type="PROSITE" id="PS50966">
    <property type="entry name" value="ZF_SWIM"/>
    <property type="match status" value="1"/>
</dbReference>
<evidence type="ECO:0000256" key="2">
    <source>
        <dbReference type="SAM" id="MobiDB-lite"/>
    </source>
</evidence>
<dbReference type="OrthoDB" id="1902038at2759"/>
<feature type="compositionally biased region" description="Acidic residues" evidence="2">
    <location>
        <begin position="159"/>
        <end position="188"/>
    </location>
</feature>
<accession>A0A8K0EXS5</accession>
<dbReference type="AlphaFoldDB" id="A0A8K0EXS5"/>
<gene>
    <name evidence="4" type="primary">Hypp3400</name>
    <name evidence="4" type="ORF">BLAG_LOCUS20089</name>
</gene>
<keyword evidence="1" id="KW-0863">Zinc-finger</keyword>
<keyword evidence="1" id="KW-0479">Metal-binding</keyword>
<feature type="region of interest" description="Disordered" evidence="2">
    <location>
        <begin position="146"/>
        <end position="188"/>
    </location>
</feature>
<reference evidence="4" key="1">
    <citation type="submission" date="2022-01" db="EMBL/GenBank/DDBJ databases">
        <authorList>
            <person name="Braso-Vives M."/>
        </authorList>
    </citation>
    <scope>NUCLEOTIDE SEQUENCE</scope>
</reference>
<dbReference type="Proteomes" id="UP000838412">
    <property type="component" value="Chromosome 5"/>
</dbReference>
<dbReference type="PANTHER" id="PTHR33977">
    <property type="entry name" value="ZINC ION BINDING PROTEIN"/>
    <property type="match status" value="1"/>
</dbReference>
<evidence type="ECO:0000256" key="1">
    <source>
        <dbReference type="PROSITE-ProRule" id="PRU00325"/>
    </source>
</evidence>
<dbReference type="PANTHER" id="PTHR33977:SF1">
    <property type="entry name" value="ZINC ION BINDING PROTEIN"/>
    <property type="match status" value="1"/>
</dbReference>
<proteinExistence type="predicted"/>
<name>A0A8K0EXS5_BRALA</name>
<protein>
    <submittedName>
        <fullName evidence="4">Hypp3400 protein</fullName>
    </submittedName>
</protein>
<feature type="compositionally biased region" description="Low complexity" evidence="2">
    <location>
        <begin position="146"/>
        <end position="157"/>
    </location>
</feature>
<dbReference type="InterPro" id="IPR007527">
    <property type="entry name" value="Znf_SWIM"/>
</dbReference>
<feature type="compositionally biased region" description="Polar residues" evidence="2">
    <location>
        <begin position="838"/>
        <end position="848"/>
    </location>
</feature>
<feature type="domain" description="SWIM-type" evidence="3">
    <location>
        <begin position="766"/>
        <end position="798"/>
    </location>
</feature>
<keyword evidence="1" id="KW-0862">Zinc</keyword>
<dbReference type="InterPro" id="IPR018289">
    <property type="entry name" value="MULE_transposase_dom"/>
</dbReference>
<dbReference type="EMBL" id="OV696690">
    <property type="protein sequence ID" value="CAH1266508.1"/>
    <property type="molecule type" value="Genomic_DNA"/>
</dbReference>
<sequence length="864" mass="98761">MKFYSFNGAALALMERSLREGIDPDEGEILRVDPTFPTKSKLSKTGRVQKWREIKSKLVLDQDFVAHCEAPNHRLPAREDIERIFRQSHLRTNPECDSGASSSHRPWRETWELISSMYQTNVKKFGITREGFEHQLDTCSCKVSVTPAQPQTAQTTADGNDESESEDEFVGFPDESDSDSEGSETESYDLFEEMDISVRDPKAGIKIHTRPRTVSRHDYQNITISRDTLEEHIENLSDTHNVHLKVVHTQKTTVSMKIRDNETIHLLGTMKTFACHRAGTPRRKRLCKRRRRKSRAVGCSFRVKVFTPNDESQPLQVRLYPHHCNHTPGSEEDSCYMPVHQTVKQVATDCLGVGMTVQQTSNMLQSMQQSGTIEIINKGRWRTTLTRKELTQLQYEMRCSKRVHQDDWVGTYAKAERLRDQGVCIFFQEYDPDNDDPDKRPFVLVLQTEWQRQAAERFSPNSVWTVDSTFGLNSYGLPVFSAVVPNQNRQGLPIFYLITSNDKKTKHEETGVRIGFEALLERMSARPNAIIIDKSLTEKRAIESAVQNDPLSWEDGTQSKCHLLLCWFHVKKAWTENLLPKLEGQMAADVYEKLCGLMMHPTWQGFEENLVQFYSEFENAQQVTKYMRGWDCDEWRSMWVRAGRMFPHGDTDTTNLVERHWELIKYTTLNGRANHRLDVLMDALIGNPDDGTFHGGQSSVGFYMEKQKEVDMGLHSARATVAERNRQSRAEMYMQAHSKDSSVLRLQSEALLLFKIKSSSKKGVRYNVCLTTMICDCSDNFNNAIICKHICACRLYVHKFKPHLLANIAPPDARNPTSFLVPNCGSSTDNTDETTESQVPTPESSDNSAGKHCCAASYKQHTGP</sequence>
<evidence type="ECO:0000313" key="4">
    <source>
        <dbReference type="EMBL" id="CAH1266508.1"/>
    </source>
</evidence>
<dbReference type="GO" id="GO:0008270">
    <property type="term" value="F:zinc ion binding"/>
    <property type="evidence" value="ECO:0007669"/>
    <property type="project" value="UniProtKB-KW"/>
</dbReference>
<feature type="region of interest" description="Disordered" evidence="2">
    <location>
        <begin position="820"/>
        <end position="864"/>
    </location>
</feature>
<dbReference type="Pfam" id="PF10551">
    <property type="entry name" value="MULE"/>
    <property type="match status" value="1"/>
</dbReference>
<keyword evidence="5" id="KW-1185">Reference proteome</keyword>
<evidence type="ECO:0000313" key="5">
    <source>
        <dbReference type="Proteomes" id="UP000838412"/>
    </source>
</evidence>